<dbReference type="AlphaFoldDB" id="A0AAV1ZNH3"/>
<evidence type="ECO:0000313" key="2">
    <source>
        <dbReference type="Proteomes" id="UP001497382"/>
    </source>
</evidence>
<gene>
    <name evidence="1" type="ORF">LARSCL_LOCUS6856</name>
</gene>
<feature type="non-terminal residue" evidence="1">
    <location>
        <position position="34"/>
    </location>
</feature>
<accession>A0AAV1ZNH3</accession>
<reference evidence="1 2" key="1">
    <citation type="submission" date="2024-04" db="EMBL/GenBank/DDBJ databases">
        <authorList>
            <person name="Rising A."/>
            <person name="Reimegard J."/>
            <person name="Sonavane S."/>
            <person name="Akerstrom W."/>
            <person name="Nylinder S."/>
            <person name="Hedman E."/>
            <person name="Kallberg Y."/>
        </authorList>
    </citation>
    <scope>NUCLEOTIDE SEQUENCE [LARGE SCALE GENOMIC DNA]</scope>
</reference>
<dbReference type="EMBL" id="CAXIEN010000067">
    <property type="protein sequence ID" value="CAL1273374.1"/>
    <property type="molecule type" value="Genomic_DNA"/>
</dbReference>
<organism evidence="1 2">
    <name type="scientific">Larinioides sclopetarius</name>
    <dbReference type="NCBI Taxonomy" id="280406"/>
    <lineage>
        <taxon>Eukaryota</taxon>
        <taxon>Metazoa</taxon>
        <taxon>Ecdysozoa</taxon>
        <taxon>Arthropoda</taxon>
        <taxon>Chelicerata</taxon>
        <taxon>Arachnida</taxon>
        <taxon>Araneae</taxon>
        <taxon>Araneomorphae</taxon>
        <taxon>Entelegynae</taxon>
        <taxon>Araneoidea</taxon>
        <taxon>Araneidae</taxon>
        <taxon>Larinioides</taxon>
    </lineage>
</organism>
<evidence type="ECO:0000313" key="1">
    <source>
        <dbReference type="EMBL" id="CAL1273374.1"/>
    </source>
</evidence>
<dbReference type="Proteomes" id="UP001497382">
    <property type="component" value="Unassembled WGS sequence"/>
</dbReference>
<proteinExistence type="predicted"/>
<protein>
    <recommendedName>
        <fullName evidence="3">Ribosomal protein L20</fullName>
    </recommendedName>
</protein>
<comment type="caution">
    <text evidence="1">The sequence shown here is derived from an EMBL/GenBank/DDBJ whole genome shotgun (WGS) entry which is preliminary data.</text>
</comment>
<keyword evidence="2" id="KW-1185">Reference proteome</keyword>
<evidence type="ECO:0008006" key="3">
    <source>
        <dbReference type="Google" id="ProtNLM"/>
    </source>
</evidence>
<sequence length="34" mass="4328">MRRERNLIALRNIYSEKLTSFRRRKKIYNLQTKM</sequence>
<name>A0AAV1ZNH3_9ARAC</name>